<organism evidence="1">
    <name type="scientific">marine sediment metagenome</name>
    <dbReference type="NCBI Taxonomy" id="412755"/>
    <lineage>
        <taxon>unclassified sequences</taxon>
        <taxon>metagenomes</taxon>
        <taxon>ecological metagenomes</taxon>
    </lineage>
</organism>
<evidence type="ECO:0000313" key="1">
    <source>
        <dbReference type="EMBL" id="GAH60238.1"/>
    </source>
</evidence>
<comment type="caution">
    <text evidence="1">The sequence shown here is derived from an EMBL/GenBank/DDBJ whole genome shotgun (WGS) entry which is preliminary data.</text>
</comment>
<sequence length="251" mass="28216">MALYALGHCYERLAKLPQAVEFYQDCLKFKNYLQLPRQRLAAIYFKNNQLEKTASEYELLRSEYPDDIWTLVTLGHLHIAVGRYTHAAQTFNTAILIHPDNFHVEDDHIDQLIDDTLPYQAAEQLEYQLAEHPERADLLLKHADVLAMLGDTEHAISQYEKLISIRPDCLEATVKLGTQFLHIHDESSAAHQFNKAVEINDRIVDAYIGLATAEKLAGDTSGALTTLSLGAAIDANSAFLLAQTAILQFKP</sequence>
<dbReference type="EMBL" id="BARU01020098">
    <property type="protein sequence ID" value="GAH60238.1"/>
    <property type="molecule type" value="Genomic_DNA"/>
</dbReference>
<dbReference type="AlphaFoldDB" id="X1IRS0"/>
<dbReference type="GO" id="GO:0097363">
    <property type="term" value="F:protein O-acetylglucosaminyltransferase activity"/>
    <property type="evidence" value="ECO:0007669"/>
    <property type="project" value="TreeGrafter"/>
</dbReference>
<feature type="non-terminal residue" evidence="1">
    <location>
        <position position="251"/>
    </location>
</feature>
<dbReference type="InterPro" id="IPR011990">
    <property type="entry name" value="TPR-like_helical_dom_sf"/>
</dbReference>
<dbReference type="SMART" id="SM00028">
    <property type="entry name" value="TPR"/>
    <property type="match status" value="5"/>
</dbReference>
<gene>
    <name evidence="1" type="ORF">S03H2_33037</name>
</gene>
<dbReference type="Pfam" id="PF13181">
    <property type="entry name" value="TPR_8"/>
    <property type="match status" value="2"/>
</dbReference>
<dbReference type="SUPFAM" id="SSF48452">
    <property type="entry name" value="TPR-like"/>
    <property type="match status" value="1"/>
</dbReference>
<protein>
    <submittedName>
        <fullName evidence="1">Uncharacterized protein</fullName>
    </submittedName>
</protein>
<dbReference type="Pfam" id="PF13176">
    <property type="entry name" value="TPR_7"/>
    <property type="match status" value="1"/>
</dbReference>
<accession>X1IRS0</accession>
<dbReference type="PANTHER" id="PTHR44366">
    <property type="entry name" value="UDP-N-ACETYLGLUCOSAMINE--PEPTIDE N-ACETYLGLUCOSAMINYLTRANSFERASE 110 KDA SUBUNIT"/>
    <property type="match status" value="1"/>
</dbReference>
<dbReference type="GO" id="GO:0006493">
    <property type="term" value="P:protein O-linked glycosylation"/>
    <property type="evidence" value="ECO:0007669"/>
    <property type="project" value="InterPro"/>
</dbReference>
<reference evidence="1" key="1">
    <citation type="journal article" date="2014" name="Front. Microbiol.">
        <title>High frequency of phylogenetically diverse reductive dehalogenase-homologous genes in deep subseafloor sedimentary metagenomes.</title>
        <authorList>
            <person name="Kawai M."/>
            <person name="Futagami T."/>
            <person name="Toyoda A."/>
            <person name="Takaki Y."/>
            <person name="Nishi S."/>
            <person name="Hori S."/>
            <person name="Arai W."/>
            <person name="Tsubouchi T."/>
            <person name="Morono Y."/>
            <person name="Uchiyama I."/>
            <person name="Ito T."/>
            <person name="Fujiyama A."/>
            <person name="Inagaki F."/>
            <person name="Takami H."/>
        </authorList>
    </citation>
    <scope>NUCLEOTIDE SEQUENCE</scope>
    <source>
        <strain evidence="1">Expedition CK06-06</strain>
    </source>
</reference>
<proteinExistence type="predicted"/>
<dbReference type="InterPro" id="IPR037919">
    <property type="entry name" value="OGT"/>
</dbReference>
<dbReference type="PROSITE" id="PS50005">
    <property type="entry name" value="TPR"/>
    <property type="match status" value="2"/>
</dbReference>
<dbReference type="PANTHER" id="PTHR44366:SF1">
    <property type="entry name" value="UDP-N-ACETYLGLUCOSAMINE--PEPTIDE N-ACETYLGLUCOSAMINYLTRANSFERASE 110 KDA SUBUNIT"/>
    <property type="match status" value="1"/>
</dbReference>
<dbReference type="InterPro" id="IPR019734">
    <property type="entry name" value="TPR_rpt"/>
</dbReference>
<name>X1IRS0_9ZZZZ</name>
<dbReference type="Gene3D" id="1.25.40.10">
    <property type="entry name" value="Tetratricopeptide repeat domain"/>
    <property type="match status" value="2"/>
</dbReference>